<dbReference type="EMBL" id="MU006236">
    <property type="protein sequence ID" value="KAF2821811.1"/>
    <property type="molecule type" value="Genomic_DNA"/>
</dbReference>
<reference evidence="1" key="1">
    <citation type="journal article" date="2020" name="Stud. Mycol.">
        <title>101 Dothideomycetes genomes: a test case for predicting lifestyles and emergence of pathogens.</title>
        <authorList>
            <person name="Haridas S."/>
            <person name="Albert R."/>
            <person name="Binder M."/>
            <person name="Bloem J."/>
            <person name="Labutti K."/>
            <person name="Salamov A."/>
            <person name="Andreopoulos B."/>
            <person name="Baker S."/>
            <person name="Barry K."/>
            <person name="Bills G."/>
            <person name="Bluhm B."/>
            <person name="Cannon C."/>
            <person name="Castanera R."/>
            <person name="Culley D."/>
            <person name="Daum C."/>
            <person name="Ezra D."/>
            <person name="Gonzalez J."/>
            <person name="Henrissat B."/>
            <person name="Kuo A."/>
            <person name="Liang C."/>
            <person name="Lipzen A."/>
            <person name="Lutzoni F."/>
            <person name="Magnuson J."/>
            <person name="Mondo S."/>
            <person name="Nolan M."/>
            <person name="Ohm R."/>
            <person name="Pangilinan J."/>
            <person name="Park H.-J."/>
            <person name="Ramirez L."/>
            <person name="Alfaro M."/>
            <person name="Sun H."/>
            <person name="Tritt A."/>
            <person name="Yoshinaga Y."/>
            <person name="Zwiers L.-H."/>
            <person name="Turgeon B."/>
            <person name="Goodwin S."/>
            <person name="Spatafora J."/>
            <person name="Crous P."/>
            <person name="Grigoriev I."/>
        </authorList>
    </citation>
    <scope>NUCLEOTIDE SEQUENCE</scope>
    <source>
        <strain evidence="1">CBS 113818</strain>
    </source>
</reference>
<organism evidence="1 2">
    <name type="scientific">Ophiobolus disseminans</name>
    <dbReference type="NCBI Taxonomy" id="1469910"/>
    <lineage>
        <taxon>Eukaryota</taxon>
        <taxon>Fungi</taxon>
        <taxon>Dikarya</taxon>
        <taxon>Ascomycota</taxon>
        <taxon>Pezizomycotina</taxon>
        <taxon>Dothideomycetes</taxon>
        <taxon>Pleosporomycetidae</taxon>
        <taxon>Pleosporales</taxon>
        <taxon>Pleosporineae</taxon>
        <taxon>Phaeosphaeriaceae</taxon>
        <taxon>Ophiobolus</taxon>
    </lineage>
</organism>
<keyword evidence="2" id="KW-1185">Reference proteome</keyword>
<evidence type="ECO:0000313" key="2">
    <source>
        <dbReference type="Proteomes" id="UP000799424"/>
    </source>
</evidence>
<gene>
    <name evidence="1" type="ORF">CC86DRAFT_410890</name>
</gene>
<accession>A0A6A6ZL35</accession>
<dbReference type="Proteomes" id="UP000799424">
    <property type="component" value="Unassembled WGS sequence"/>
</dbReference>
<name>A0A6A6ZL35_9PLEO</name>
<protein>
    <submittedName>
        <fullName evidence="1">Uncharacterized protein</fullName>
    </submittedName>
</protein>
<sequence length="202" mass="23216">MATFHNFLDLPAELREYVYAHYIDLEFSYGTSFMKGQYAQTKNWPDLHINNETCSLDQQPTLARFLPIVAFTNQQVRSEVVRVLLHRTQKVALTDPARVVYFTKFLGTFNGFCLITNLSFLEYGTEEDFATHNIRFPNDNVALSLIKRCENIHTLEIAFRASFRAVEKFNLAECWTASLCGSFVLSGAHLDLVPPVWTMCWA</sequence>
<dbReference type="AlphaFoldDB" id="A0A6A6ZL35"/>
<evidence type="ECO:0000313" key="1">
    <source>
        <dbReference type="EMBL" id="KAF2821811.1"/>
    </source>
</evidence>
<proteinExistence type="predicted"/>